<proteinExistence type="predicted"/>
<keyword evidence="3" id="KW-1185">Reference proteome</keyword>
<protein>
    <submittedName>
        <fullName evidence="2">Uncharacterized protein</fullName>
    </submittedName>
</protein>
<feature type="region of interest" description="Disordered" evidence="1">
    <location>
        <begin position="387"/>
        <end position="427"/>
    </location>
</feature>
<comment type="caution">
    <text evidence="2">The sequence shown here is derived from an EMBL/GenBank/DDBJ whole genome shotgun (WGS) entry which is preliminary data.</text>
</comment>
<dbReference type="Proteomes" id="UP000237631">
    <property type="component" value="Unassembled WGS sequence"/>
</dbReference>
<evidence type="ECO:0000313" key="3">
    <source>
        <dbReference type="Proteomes" id="UP000237631"/>
    </source>
</evidence>
<feature type="region of interest" description="Disordered" evidence="1">
    <location>
        <begin position="1"/>
        <end position="85"/>
    </location>
</feature>
<feature type="compositionally biased region" description="Polar residues" evidence="1">
    <location>
        <begin position="25"/>
        <end position="37"/>
    </location>
</feature>
<evidence type="ECO:0000256" key="1">
    <source>
        <dbReference type="SAM" id="MobiDB-lite"/>
    </source>
</evidence>
<evidence type="ECO:0000313" key="2">
    <source>
        <dbReference type="EMBL" id="PPJ52147.1"/>
    </source>
</evidence>
<gene>
    <name evidence="2" type="ORF">CBER1_10989</name>
</gene>
<dbReference type="EMBL" id="PNEN01001717">
    <property type="protein sequence ID" value="PPJ52147.1"/>
    <property type="molecule type" value="Genomic_DNA"/>
</dbReference>
<sequence>MTSVQDAAAASHQRASREGHRSPLKSATASNAGSNSDSKFRYKKYTPIGVHAGRKPKPGHTPIHNPGDNGEEGAWGDHEQDEDPLSPISAEERQQRDEFLESISVDAFKDLKAQAIHVVPEQVAEATAQLGPILQKAWTYGWHRAIVSRIDEVNNEVMALGAALEMDYTRFTVSRRIMEHINFGKIEMDAWDRHRDLETRKATAETACYHVLTLLPLLAECGLSWKMIVDHRCASVCGKMLEQAGLDEKTKEIFKYYICEDYKQPSPVQTAIVQNRTDLLKAYFDKGDSATPRERLALQKVIKEANMLLSGYNTASGIQVKDHHLPPPNTHNASQYACLLHELGYTEAALSLASPEAIKQVFDEHGPYVLQAISEYVLGPALKTSKSQEEVRSAPAETSKPTQAAAPPKSPSAGQRPPPSKGVPGPVFLDGGRTSYGQIVHIQKIAYGHRIMVDRGSEGLPIYDMLPGSAMPREYLLQYVDSHRLNKASIESRKHGRVQDYASVAYMASGANITYFQVRWEGEQDFCWVTRSDLTRTVGKFEVKEKEELLAEQRAEAEGWVQDCVQGDLHPDPDSETPGQVVKRHEKAAYPWIFKPY</sequence>
<reference evidence="3" key="1">
    <citation type="journal article" date="2017" name="bioRxiv">
        <title>Conservation of a gene cluster reveals novel cercosporin biosynthetic mechanisms and extends production to the genus Colletotrichum.</title>
        <authorList>
            <person name="de Jonge R."/>
            <person name="Ebert M.K."/>
            <person name="Huitt-Roehl C.R."/>
            <person name="Pal P."/>
            <person name="Suttle J.C."/>
            <person name="Spanner R.E."/>
            <person name="Neubauer J.D."/>
            <person name="Jurick W.M.II."/>
            <person name="Stott K.A."/>
            <person name="Secor G.A."/>
            <person name="Thomma B.P.H.J."/>
            <person name="Van de Peer Y."/>
            <person name="Townsend C.A."/>
            <person name="Bolton M.D."/>
        </authorList>
    </citation>
    <scope>NUCLEOTIDE SEQUENCE [LARGE SCALE GENOMIC DNA]</scope>
    <source>
        <strain evidence="3">CBS538.71</strain>
    </source>
</reference>
<name>A0A2S6BXE8_9PEZI</name>
<organism evidence="2 3">
    <name type="scientific">Cercospora berteroae</name>
    <dbReference type="NCBI Taxonomy" id="357750"/>
    <lineage>
        <taxon>Eukaryota</taxon>
        <taxon>Fungi</taxon>
        <taxon>Dikarya</taxon>
        <taxon>Ascomycota</taxon>
        <taxon>Pezizomycotina</taxon>
        <taxon>Dothideomycetes</taxon>
        <taxon>Dothideomycetidae</taxon>
        <taxon>Mycosphaerellales</taxon>
        <taxon>Mycosphaerellaceae</taxon>
        <taxon>Cercospora</taxon>
    </lineage>
</organism>
<dbReference type="AlphaFoldDB" id="A0A2S6BXE8"/>
<accession>A0A2S6BXE8</accession>